<protein>
    <recommendedName>
        <fullName evidence="3">Flagellar assembly protein FliX</fullName>
    </recommendedName>
</protein>
<comment type="caution">
    <text evidence="2">The sequence shown here is derived from an EMBL/GenBank/DDBJ whole genome shotgun (WGS) entry which is preliminary data.</text>
</comment>
<dbReference type="Pfam" id="PF10768">
    <property type="entry name" value="FliX"/>
    <property type="match status" value="1"/>
</dbReference>
<evidence type="ECO:0008006" key="3">
    <source>
        <dbReference type="Google" id="ProtNLM"/>
    </source>
</evidence>
<sequence length="140" mass="15433">MRITNQNRAASVSKKRNAKQVNGASGDFQPVADEDVAEVNVAAPLSPMQPVASVDSLLAVQGIEQKQQEKDAIGRSHEMLTLLEEIRIGLLSGHIPEQKVHNLTKLADEERQAFEDKGLSNILDEVNLRAQVELAKMQQR</sequence>
<dbReference type="InterPro" id="IPR019704">
    <property type="entry name" value="Flagellar_assmbl_FliX_class2"/>
</dbReference>
<name>A0A2A4Z1Z8_9PROT</name>
<dbReference type="AlphaFoldDB" id="A0A2A4Z1Z8"/>
<dbReference type="GO" id="GO:0044781">
    <property type="term" value="P:bacterial-type flagellum organization"/>
    <property type="evidence" value="ECO:0007669"/>
    <property type="project" value="InterPro"/>
</dbReference>
<feature type="compositionally biased region" description="Polar residues" evidence="1">
    <location>
        <begin position="1"/>
        <end position="10"/>
    </location>
</feature>
<reference key="1">
    <citation type="submission" date="2017-08" db="EMBL/GenBank/DDBJ databases">
        <title>A dynamic microbial community with high functional redundancy inhabits the cold, oxic subseafloor aquifer.</title>
        <authorList>
            <person name="Tully B.J."/>
            <person name="Wheat C.G."/>
            <person name="Glazer B.T."/>
            <person name="Huber J.A."/>
        </authorList>
    </citation>
    <scope>NUCLEOTIDE SEQUENCE [LARGE SCALE GENOMIC DNA]</scope>
</reference>
<reference evidence="2" key="2">
    <citation type="journal article" date="2018" name="ISME J.">
        <title>A dynamic microbial community with high functional redundancy inhabits the cold, oxic subseafloor aquifer.</title>
        <authorList>
            <person name="Tully B.J."/>
            <person name="Wheat C.G."/>
            <person name="Glazer B.T."/>
            <person name="Huber J.A."/>
        </authorList>
    </citation>
    <scope>NUCLEOTIDE SEQUENCE</scope>
    <source>
        <strain evidence="2">NORP83</strain>
    </source>
</reference>
<gene>
    <name evidence="2" type="ORF">COB13_09170</name>
</gene>
<feature type="region of interest" description="Disordered" evidence="1">
    <location>
        <begin position="1"/>
        <end position="30"/>
    </location>
</feature>
<organism evidence="2">
    <name type="scientific">OCS116 cluster bacterium</name>
    <dbReference type="NCBI Taxonomy" id="2030921"/>
    <lineage>
        <taxon>Bacteria</taxon>
        <taxon>Pseudomonadati</taxon>
        <taxon>Pseudomonadota</taxon>
        <taxon>Alphaproteobacteria</taxon>
        <taxon>OCS116 cluster</taxon>
    </lineage>
</organism>
<dbReference type="EMBL" id="NVUS01000010">
    <property type="protein sequence ID" value="PCJ00770.1"/>
    <property type="molecule type" value="Genomic_DNA"/>
</dbReference>
<evidence type="ECO:0000256" key="1">
    <source>
        <dbReference type="SAM" id="MobiDB-lite"/>
    </source>
</evidence>
<proteinExistence type="predicted"/>
<evidence type="ECO:0000313" key="2">
    <source>
        <dbReference type="EMBL" id="PCJ00770.1"/>
    </source>
</evidence>
<accession>A0A2A4Z1Z8</accession>